<dbReference type="EMBL" id="CAADFY010000186">
    <property type="protein sequence ID" value="VFK59749.1"/>
    <property type="molecule type" value="Genomic_DNA"/>
</dbReference>
<dbReference type="EMBL" id="CAADFV010000182">
    <property type="protein sequence ID" value="VFK68275.1"/>
    <property type="molecule type" value="Genomic_DNA"/>
</dbReference>
<reference evidence="1" key="1">
    <citation type="submission" date="2019-02" db="EMBL/GenBank/DDBJ databases">
        <authorList>
            <person name="Gruber-Vodicka R. H."/>
            <person name="Seah K. B. B."/>
        </authorList>
    </citation>
    <scope>NUCLEOTIDE SEQUENCE</scope>
    <source>
        <strain evidence="2">BECK_BY2</strain>
        <strain evidence="1">BECK_BY3</strain>
    </source>
</reference>
<accession>A0A451A142</accession>
<evidence type="ECO:0000313" key="2">
    <source>
        <dbReference type="EMBL" id="VFK68275.1"/>
    </source>
</evidence>
<gene>
    <name evidence="2" type="ORF">BECKTUN1418E_GA0071001_11824</name>
    <name evidence="1" type="ORF">BECKTUN1418F_GA0071002_11864</name>
</gene>
<organism evidence="1">
    <name type="scientific">Candidatus Kentrum sp. TUN</name>
    <dbReference type="NCBI Taxonomy" id="2126343"/>
    <lineage>
        <taxon>Bacteria</taxon>
        <taxon>Pseudomonadati</taxon>
        <taxon>Pseudomonadota</taxon>
        <taxon>Gammaproteobacteria</taxon>
        <taxon>Candidatus Kentrum</taxon>
    </lineage>
</organism>
<evidence type="ECO:0000313" key="1">
    <source>
        <dbReference type="EMBL" id="VFK59749.1"/>
    </source>
</evidence>
<proteinExistence type="predicted"/>
<name>A0A451A142_9GAMM</name>
<sequence length="42" mass="4746">MDKLDASGWDSLFAEYGNFTYSNLQLLESAFSSLVRLLGLSW</sequence>
<dbReference type="AlphaFoldDB" id="A0A451A142"/>
<protein>
    <submittedName>
        <fullName evidence="1">Uncharacterized protein</fullName>
    </submittedName>
</protein>